<dbReference type="EMBL" id="CP001013">
    <property type="protein sequence ID" value="ACB34388.1"/>
    <property type="molecule type" value="Genomic_DNA"/>
</dbReference>
<dbReference type="RefSeq" id="WP_012347148.1">
    <property type="nucleotide sequence ID" value="NC_010524.1"/>
</dbReference>
<evidence type="ECO:0000313" key="2">
    <source>
        <dbReference type="Proteomes" id="UP000001693"/>
    </source>
</evidence>
<reference evidence="1 2" key="1">
    <citation type="submission" date="2008-03" db="EMBL/GenBank/DDBJ databases">
        <title>Complete sequence of Leptothrix cholodnii SP-6.</title>
        <authorList>
            <consortium name="US DOE Joint Genome Institute"/>
            <person name="Copeland A."/>
            <person name="Lucas S."/>
            <person name="Lapidus A."/>
            <person name="Glavina del Rio T."/>
            <person name="Dalin E."/>
            <person name="Tice H."/>
            <person name="Bruce D."/>
            <person name="Goodwin L."/>
            <person name="Pitluck S."/>
            <person name="Chertkov O."/>
            <person name="Brettin T."/>
            <person name="Detter J.C."/>
            <person name="Han C."/>
            <person name="Kuske C.R."/>
            <person name="Schmutz J."/>
            <person name="Larimer F."/>
            <person name="Land M."/>
            <person name="Hauser L."/>
            <person name="Kyrpides N."/>
            <person name="Lykidis A."/>
            <person name="Emerson D."/>
            <person name="Richardson P."/>
        </authorList>
    </citation>
    <scope>NUCLEOTIDE SEQUENCE [LARGE SCALE GENOMIC DNA]</scope>
    <source>
        <strain evidence="2">ATCC 51168 / LMG 8142 / SP-6</strain>
    </source>
</reference>
<dbReference type="KEGG" id="lch:Lcho_2121"/>
<dbReference type="AlphaFoldDB" id="B1Y2P6"/>
<organism evidence="1 2">
    <name type="scientific">Leptothrix cholodnii (strain ATCC 51168 / LMG 8142 / SP-6)</name>
    <name type="common">Leptothrix discophora (strain SP-6)</name>
    <dbReference type="NCBI Taxonomy" id="395495"/>
    <lineage>
        <taxon>Bacteria</taxon>
        <taxon>Pseudomonadati</taxon>
        <taxon>Pseudomonadota</taxon>
        <taxon>Betaproteobacteria</taxon>
        <taxon>Burkholderiales</taxon>
        <taxon>Sphaerotilaceae</taxon>
        <taxon>Leptothrix</taxon>
    </lineage>
</organism>
<dbReference type="eggNOG" id="ENOG5032Z85">
    <property type="taxonomic scope" value="Bacteria"/>
</dbReference>
<dbReference type="InterPro" id="IPR021250">
    <property type="entry name" value="DUF2789"/>
</dbReference>
<protein>
    <recommendedName>
        <fullName evidence="3">DUF2789 domain-containing protein</fullName>
    </recommendedName>
</protein>
<proteinExistence type="predicted"/>
<evidence type="ECO:0000313" key="1">
    <source>
        <dbReference type="EMBL" id="ACB34388.1"/>
    </source>
</evidence>
<dbReference type="HOGENOM" id="CLU_177836_0_0_4"/>
<dbReference type="InterPro" id="IPR038086">
    <property type="entry name" value="DUF2789_sf"/>
</dbReference>
<dbReference type="OrthoDB" id="5828847at2"/>
<name>B1Y2P6_LEPCP</name>
<keyword evidence="2" id="KW-1185">Reference proteome</keyword>
<gene>
    <name evidence="1" type="ordered locus">Lcho_2121</name>
</gene>
<accession>B1Y2P6</accession>
<dbReference type="Proteomes" id="UP000001693">
    <property type="component" value="Chromosome"/>
</dbReference>
<dbReference type="STRING" id="395495.Lcho_2121"/>
<sequence>MESSSHTLSQLFAQLGLPDDHASIERFITVHGPLPGGVDLAEAPFWSPAQAALLCSERAKDADWVELIDTLDTLMRRH</sequence>
<evidence type="ECO:0008006" key="3">
    <source>
        <dbReference type="Google" id="ProtNLM"/>
    </source>
</evidence>
<dbReference type="Gene3D" id="1.10.10.1130">
    <property type="entry name" value="Uncharacterised protein PF10982, DUF2789"/>
    <property type="match status" value="1"/>
</dbReference>
<dbReference type="Pfam" id="PF10982">
    <property type="entry name" value="DUF2789"/>
    <property type="match status" value="1"/>
</dbReference>